<name>A0A2Z5UW54_9COXI</name>
<protein>
    <submittedName>
        <fullName evidence="1">Uncharacterized protein</fullName>
    </submittedName>
</protein>
<dbReference type="KEGG" id="rvi:RVIR1_06310"/>
<dbReference type="AlphaFoldDB" id="A0A2Z5UW54"/>
<gene>
    <name evidence="1" type="ORF">RVIR1_06310</name>
</gene>
<dbReference type="RefSeq" id="WP_232019608.1">
    <property type="nucleotide sequence ID" value="NZ_AP018005.1"/>
</dbReference>
<proteinExistence type="predicted"/>
<evidence type="ECO:0000313" key="1">
    <source>
        <dbReference type="EMBL" id="BBB15130.1"/>
    </source>
</evidence>
<sequence length="110" mass="12689">MQPRLIRLRDAPNYLGMDRHRFNEEVRPYLMVVPIGEIGIAFDRLDLDAWVDDYKQCKGRPPLKGRPQWEEKKCLGSLNVGTFGTLTRKSTDAEFQKVLEQALSKKPNVS</sequence>
<keyword evidence="2" id="KW-1185">Reference proteome</keyword>
<evidence type="ECO:0000313" key="2">
    <source>
        <dbReference type="Proteomes" id="UP000282483"/>
    </source>
</evidence>
<accession>A0A2Z5UW54</accession>
<dbReference type="EMBL" id="AP018005">
    <property type="protein sequence ID" value="BBB15130.1"/>
    <property type="molecule type" value="Genomic_DNA"/>
</dbReference>
<dbReference type="Proteomes" id="UP000282483">
    <property type="component" value="Chromosome"/>
</dbReference>
<reference evidence="1 2" key="1">
    <citation type="submission" date="2017-03" db="EMBL/GenBank/DDBJ databases">
        <title>The genome sequence of Candidatus Rickettsiella viridis.</title>
        <authorList>
            <person name="Nikoh N."/>
            <person name="Tsuchida T."/>
            <person name="Yamaguchi K."/>
            <person name="Maeda T."/>
            <person name="Shigenobu S."/>
            <person name="Fukatsu T."/>
        </authorList>
    </citation>
    <scope>NUCLEOTIDE SEQUENCE [LARGE SCALE GENOMIC DNA]</scope>
    <source>
        <strain evidence="1 2">Ap-RA04</strain>
    </source>
</reference>
<organism evidence="1 2">
    <name type="scientific">Candidatus Rickettsiella viridis</name>
    <dbReference type="NCBI Taxonomy" id="676208"/>
    <lineage>
        <taxon>Bacteria</taxon>
        <taxon>Pseudomonadati</taxon>
        <taxon>Pseudomonadota</taxon>
        <taxon>Gammaproteobacteria</taxon>
        <taxon>Legionellales</taxon>
        <taxon>Coxiellaceae</taxon>
        <taxon>Rickettsiella</taxon>
    </lineage>
</organism>